<dbReference type="OrthoDB" id="9770452at2"/>
<feature type="binding site" evidence="7">
    <location>
        <begin position="337"/>
        <end position="338"/>
    </location>
    <ligand>
        <name>FMN</name>
        <dbReference type="ChEBI" id="CHEBI:58210"/>
    </ligand>
</feature>
<name>A0A1H2EUP0_9PSED</name>
<dbReference type="GO" id="GO:0005886">
    <property type="term" value="C:plasma membrane"/>
    <property type="evidence" value="ECO:0007669"/>
    <property type="project" value="TreeGrafter"/>
</dbReference>
<feature type="binding site" evidence="7">
    <location>
        <begin position="314"/>
        <end position="318"/>
    </location>
    <ligand>
        <name>FMN</name>
        <dbReference type="ChEBI" id="CHEBI:58210"/>
    </ligand>
</feature>
<evidence type="ECO:0000259" key="8">
    <source>
        <dbReference type="PROSITE" id="PS51349"/>
    </source>
</evidence>
<protein>
    <submittedName>
        <fullName evidence="9">L-lactate dehydrogenase (Cytochrome)</fullName>
    </submittedName>
</protein>
<dbReference type="STRING" id="364197.SAMN05216296_1092"/>
<sequence length="388" mass="42180">MGKTLNLIPVTPLDYRRLAEARLPRFLFDYIDGGANDERTLASNVDDFARVLIKQQVLRNVDNLDTSTEIAGKPASMPVVLAPVGMAGLFGRRGEVQGVRAANAAGVPFTLSTVGICPLDEIRSASSVPFWFQLYMIRDREVIRDLLQRAMANGCDTLVFTVDLPMPGMRHRDVRNGMLDTGLRGKLGKVWQLGTRPGWVWDVGVKGKPHSFGNLAHVVPDPTDLAVFSQWINRQFDTSVTWKDIEWLRGIWKGKLLIKGILQTGDARDALAVGADGLIVSNHGGRQLDSVASSISKLPAIAEAVGGQMEILMDGGVRSGVDVFKAIALGASAVMIGRPWVWAMAGAGEQGVRDLLAVFKRELEIAMALSGVTRIADISRDNIDSTPW</sequence>
<dbReference type="InterPro" id="IPR013785">
    <property type="entry name" value="Aldolase_TIM"/>
</dbReference>
<evidence type="ECO:0000313" key="10">
    <source>
        <dbReference type="Proteomes" id="UP000243232"/>
    </source>
</evidence>
<dbReference type="EMBL" id="LT629785">
    <property type="protein sequence ID" value="SDT98805.1"/>
    <property type="molecule type" value="Genomic_DNA"/>
</dbReference>
<feature type="binding site" evidence="7">
    <location>
        <position position="135"/>
    </location>
    <ligand>
        <name>glyoxylate</name>
        <dbReference type="ChEBI" id="CHEBI:36655"/>
    </ligand>
</feature>
<dbReference type="FunFam" id="3.20.20.70:FF:000029">
    <property type="entry name" value="L-lactate dehydrogenase"/>
    <property type="match status" value="1"/>
</dbReference>
<feature type="binding site" evidence="7">
    <location>
        <position position="30"/>
    </location>
    <ligand>
        <name>glyoxylate</name>
        <dbReference type="ChEBI" id="CHEBI:36655"/>
    </ligand>
</feature>
<comment type="similarity">
    <text evidence="5">Belongs to the FMN-dependent alpha-hydroxy acid dehydrogenase family.</text>
</comment>
<organism evidence="9 10">
    <name type="scientific">Pseudomonas pohangensis</name>
    <dbReference type="NCBI Taxonomy" id="364197"/>
    <lineage>
        <taxon>Bacteria</taxon>
        <taxon>Pseudomonadati</taxon>
        <taxon>Pseudomonadota</taxon>
        <taxon>Gammaproteobacteria</taxon>
        <taxon>Pseudomonadales</taxon>
        <taxon>Pseudomonadaceae</taxon>
        <taxon>Pseudomonas</taxon>
    </lineage>
</organism>
<feature type="binding site" evidence="7">
    <location>
        <position position="259"/>
    </location>
    <ligand>
        <name>FMN</name>
        <dbReference type="ChEBI" id="CHEBI:58210"/>
    </ligand>
</feature>
<dbReference type="InterPro" id="IPR037396">
    <property type="entry name" value="FMN_HAD"/>
</dbReference>
<keyword evidence="10" id="KW-1185">Reference proteome</keyword>
<feature type="binding site" evidence="7">
    <location>
        <position position="161"/>
    </location>
    <ligand>
        <name>FMN</name>
        <dbReference type="ChEBI" id="CHEBI:58210"/>
    </ligand>
</feature>
<dbReference type="SUPFAM" id="SSF51395">
    <property type="entry name" value="FMN-linked oxidoreductases"/>
    <property type="match status" value="1"/>
</dbReference>
<dbReference type="InterPro" id="IPR000262">
    <property type="entry name" value="FMN-dep_DH"/>
</dbReference>
<dbReference type="PANTHER" id="PTHR10578">
    <property type="entry name" value="S -2-HYDROXY-ACID OXIDASE-RELATED"/>
    <property type="match status" value="1"/>
</dbReference>
<dbReference type="GO" id="GO:0009060">
    <property type="term" value="P:aerobic respiration"/>
    <property type="evidence" value="ECO:0007669"/>
    <property type="project" value="TreeGrafter"/>
</dbReference>
<accession>A0A1H2EUP0</accession>
<feature type="binding site" evidence="7">
    <location>
        <begin position="83"/>
        <end position="85"/>
    </location>
    <ligand>
        <name>FMN</name>
        <dbReference type="ChEBI" id="CHEBI:58210"/>
    </ligand>
</feature>
<feature type="binding site" evidence="7">
    <location>
        <position position="170"/>
    </location>
    <ligand>
        <name>glyoxylate</name>
        <dbReference type="ChEBI" id="CHEBI:36655"/>
    </ligand>
</feature>
<evidence type="ECO:0000256" key="3">
    <source>
        <dbReference type="ARBA" id="ARBA00022643"/>
    </source>
</evidence>
<dbReference type="NCBIfam" id="NF008398">
    <property type="entry name" value="PRK11197.1"/>
    <property type="match status" value="1"/>
</dbReference>
<dbReference type="PANTHER" id="PTHR10578:SF85">
    <property type="entry name" value="L-LACTATE DEHYDROGENASE"/>
    <property type="match status" value="1"/>
</dbReference>
<dbReference type="PROSITE" id="PS51349">
    <property type="entry name" value="FMN_HYDROXY_ACID_DH_2"/>
    <property type="match status" value="1"/>
</dbReference>
<feature type="domain" description="FMN hydroxy acid dehydrogenase" evidence="8">
    <location>
        <begin position="4"/>
        <end position="388"/>
    </location>
</feature>
<evidence type="ECO:0000313" key="9">
    <source>
        <dbReference type="EMBL" id="SDT98805.1"/>
    </source>
</evidence>
<reference evidence="10" key="1">
    <citation type="submission" date="2016-10" db="EMBL/GenBank/DDBJ databases">
        <authorList>
            <person name="Varghese N."/>
            <person name="Submissions S."/>
        </authorList>
    </citation>
    <scope>NUCLEOTIDE SEQUENCE [LARGE SCALE GENOMIC DNA]</scope>
    <source>
        <strain evidence="10">DSM 17875</strain>
    </source>
</reference>
<dbReference type="PIRSF" id="PIRSF000138">
    <property type="entry name" value="Al-hdrx_acd_dh"/>
    <property type="match status" value="1"/>
</dbReference>
<feature type="binding site" evidence="7">
    <location>
        <position position="112"/>
    </location>
    <ligand>
        <name>FMN</name>
        <dbReference type="ChEBI" id="CHEBI:58210"/>
    </ligand>
</feature>
<dbReference type="Proteomes" id="UP000243232">
    <property type="component" value="Chromosome I"/>
</dbReference>
<comment type="cofactor">
    <cofactor evidence="1">
        <name>FMN</name>
        <dbReference type="ChEBI" id="CHEBI:58210"/>
    </cofactor>
</comment>
<dbReference type="Gene3D" id="3.20.20.70">
    <property type="entry name" value="Aldolase class I"/>
    <property type="match status" value="1"/>
</dbReference>
<evidence type="ECO:0000256" key="2">
    <source>
        <dbReference type="ARBA" id="ARBA00022630"/>
    </source>
</evidence>
<dbReference type="PROSITE" id="PS00557">
    <property type="entry name" value="FMN_HYDROXY_ACID_DH_1"/>
    <property type="match status" value="1"/>
</dbReference>
<keyword evidence="4" id="KW-0560">Oxidoreductase</keyword>
<dbReference type="GO" id="GO:0004459">
    <property type="term" value="F:L-lactate dehydrogenase (NAD+) activity"/>
    <property type="evidence" value="ECO:0007669"/>
    <property type="project" value="TreeGrafter"/>
</dbReference>
<proteinExistence type="inferred from homology"/>
<gene>
    <name evidence="9" type="ORF">SAMN05216296_1092</name>
</gene>
<evidence type="ECO:0000256" key="7">
    <source>
        <dbReference type="PIRSR" id="PIRSR000138-2"/>
    </source>
</evidence>
<evidence type="ECO:0000256" key="4">
    <source>
        <dbReference type="ARBA" id="ARBA00023002"/>
    </source>
</evidence>
<keyword evidence="3 7" id="KW-0288">FMN</keyword>
<dbReference type="InterPro" id="IPR008259">
    <property type="entry name" value="FMN_hydac_DH_AS"/>
</dbReference>
<dbReference type="InterPro" id="IPR012133">
    <property type="entry name" value="Alpha-hydoxy_acid_DH_FMN"/>
</dbReference>
<feature type="binding site" evidence="7">
    <location>
        <position position="286"/>
    </location>
    <ligand>
        <name>glyoxylate</name>
        <dbReference type="ChEBI" id="CHEBI:36655"/>
    </ligand>
</feature>
<evidence type="ECO:0000256" key="6">
    <source>
        <dbReference type="PIRSR" id="PIRSR000138-1"/>
    </source>
</evidence>
<dbReference type="AlphaFoldDB" id="A0A1H2EUP0"/>
<feature type="binding site" evidence="7">
    <location>
        <position position="281"/>
    </location>
    <ligand>
        <name>FMN</name>
        <dbReference type="ChEBI" id="CHEBI:58210"/>
    </ligand>
</feature>
<evidence type="ECO:0000256" key="5">
    <source>
        <dbReference type="ARBA" id="ARBA00024042"/>
    </source>
</evidence>
<keyword evidence="2 7" id="KW-0285">Flavoprotein</keyword>
<feature type="binding site" evidence="7">
    <location>
        <position position="133"/>
    </location>
    <ligand>
        <name>FMN</name>
        <dbReference type="ChEBI" id="CHEBI:58210"/>
    </ligand>
</feature>
<feature type="active site" description="Proton acceptor" evidence="6">
    <location>
        <position position="283"/>
    </location>
</feature>
<feature type="binding site" evidence="7">
    <location>
        <position position="283"/>
    </location>
    <ligand>
        <name>glyoxylate</name>
        <dbReference type="ChEBI" id="CHEBI:36655"/>
    </ligand>
</feature>
<dbReference type="CDD" id="cd02809">
    <property type="entry name" value="alpha_hydroxyacid_oxid_FMN"/>
    <property type="match status" value="1"/>
</dbReference>
<dbReference type="Pfam" id="PF01070">
    <property type="entry name" value="FMN_dh"/>
    <property type="match status" value="1"/>
</dbReference>
<evidence type="ECO:0000256" key="1">
    <source>
        <dbReference type="ARBA" id="ARBA00001917"/>
    </source>
</evidence>
<dbReference type="GO" id="GO:0010181">
    <property type="term" value="F:FMN binding"/>
    <property type="evidence" value="ECO:0007669"/>
    <property type="project" value="InterPro"/>
</dbReference>